<proteinExistence type="predicted"/>
<evidence type="ECO:0000313" key="2">
    <source>
        <dbReference type="Proteomes" id="UP001497700"/>
    </source>
</evidence>
<protein>
    <submittedName>
        <fullName evidence="1">LysM domain-containing protein</fullName>
    </submittedName>
</protein>
<evidence type="ECO:0000313" key="1">
    <source>
        <dbReference type="EMBL" id="KAI4867258.1"/>
    </source>
</evidence>
<organism evidence="1 2">
    <name type="scientific">Hypoxylon rubiginosum</name>
    <dbReference type="NCBI Taxonomy" id="110542"/>
    <lineage>
        <taxon>Eukaryota</taxon>
        <taxon>Fungi</taxon>
        <taxon>Dikarya</taxon>
        <taxon>Ascomycota</taxon>
        <taxon>Pezizomycotina</taxon>
        <taxon>Sordariomycetes</taxon>
        <taxon>Xylariomycetidae</taxon>
        <taxon>Xylariales</taxon>
        <taxon>Hypoxylaceae</taxon>
        <taxon>Hypoxylon</taxon>
    </lineage>
</organism>
<gene>
    <name evidence="1" type="ORF">F4820DRAFT_468060</name>
</gene>
<sequence length="726" mass="77700">MAIITSCKIMGCSLAISLILLYTPLTHGARFFTEGVLPEDISPACGNALMTEVNCSHAVPALQAGTFYPRAELEQICVATCASSLAGYHAGIVSACQEDTWVGFQDIEEPIALVSEMMRYNYNYTCLTDGSRFCNNVAAAYSVFVDPDTAGLPGGLPAGGDYGGIEVSDPCDRCLIDTLRFQAGSPYYNGLDLQESSVYESKTSSCGIADAPLTKTPLTLFSPTEYVPATPTCSGKTYQIQADDDCHSISVSQGIGTDWLLTDNDLTAACVNFPPAGELCLVNTCEVYTVVEGDTCASITKEFGINESQFRAWNPSINAGCYNIERMVGNQVCVAIPGTPYITPAPTTIAPSVPITAAPVPTNVAEGTNTNCGRYYEAIPGDYCNLVIIKFAISLGDFLFLNSGVNVNCTNLFAQESYCVQAVGDINTYSGRPGHVTYSLTATRNASFQDVATLLPPVSWSSPTPTATQVPLASGSRDDCDSYLLGDSYQQNFTNSYLTSNCYLAAEVMGVTLLDLETWNPVLGNASDPSCAFETGLRYCGKYYEGDQPPGEDPKSQFPIRDGMTPNCTDIVEVESTGGLTCEEILSIYEITISQFYAWNPSVGPDCLGMWSGYQYCVATNETIPTPTTSSSVSSTAEPTGPPGPTQTGQPANCNKWHIAANGEDCGVLETQYDITHEQFLEWNPTVSPDCVDGFWKDYAYCIGVSSGARLIMSMTTSVAVHALET</sequence>
<reference evidence="1 2" key="1">
    <citation type="journal article" date="2022" name="New Phytol.">
        <title>Ecological generalism drives hyperdiversity of secondary metabolite gene clusters in xylarialean endophytes.</title>
        <authorList>
            <person name="Franco M.E.E."/>
            <person name="Wisecaver J.H."/>
            <person name="Arnold A.E."/>
            <person name="Ju Y.M."/>
            <person name="Slot J.C."/>
            <person name="Ahrendt S."/>
            <person name="Moore L.P."/>
            <person name="Eastman K.E."/>
            <person name="Scott K."/>
            <person name="Konkel Z."/>
            <person name="Mondo S.J."/>
            <person name="Kuo A."/>
            <person name="Hayes R.D."/>
            <person name="Haridas S."/>
            <person name="Andreopoulos B."/>
            <person name="Riley R."/>
            <person name="LaButti K."/>
            <person name="Pangilinan J."/>
            <person name="Lipzen A."/>
            <person name="Amirebrahimi M."/>
            <person name="Yan J."/>
            <person name="Adam C."/>
            <person name="Keymanesh K."/>
            <person name="Ng V."/>
            <person name="Louie K."/>
            <person name="Northen T."/>
            <person name="Drula E."/>
            <person name="Henrissat B."/>
            <person name="Hsieh H.M."/>
            <person name="Youens-Clark K."/>
            <person name="Lutzoni F."/>
            <person name="Miadlikowska J."/>
            <person name="Eastwood D.C."/>
            <person name="Hamelin R.C."/>
            <person name="Grigoriev I.V."/>
            <person name="U'Ren J.M."/>
        </authorList>
    </citation>
    <scope>NUCLEOTIDE SEQUENCE [LARGE SCALE GENOMIC DNA]</scope>
    <source>
        <strain evidence="1 2">CBS 119005</strain>
    </source>
</reference>
<accession>A0ACB9Z700</accession>
<dbReference type="Proteomes" id="UP001497700">
    <property type="component" value="Unassembled WGS sequence"/>
</dbReference>
<dbReference type="EMBL" id="MU393449">
    <property type="protein sequence ID" value="KAI4867258.1"/>
    <property type="molecule type" value="Genomic_DNA"/>
</dbReference>
<comment type="caution">
    <text evidence="1">The sequence shown here is derived from an EMBL/GenBank/DDBJ whole genome shotgun (WGS) entry which is preliminary data.</text>
</comment>
<keyword evidence="2" id="KW-1185">Reference proteome</keyword>
<name>A0ACB9Z700_9PEZI</name>